<proteinExistence type="predicted"/>
<dbReference type="AlphaFoldDB" id="A0A4R5W8R3"/>
<gene>
    <name evidence="1" type="ORF">EUA03_23425</name>
</gene>
<dbReference type="EMBL" id="SDLO01000027">
    <property type="protein sequence ID" value="TDK85123.1"/>
    <property type="molecule type" value="Genomic_DNA"/>
</dbReference>
<name>A0A4R5W8R3_MYCMU</name>
<reference evidence="1 2" key="1">
    <citation type="submission" date="2019-01" db="EMBL/GenBank/DDBJ databases">
        <title>High-quality-draft genome sequences of five non-tuberculosis mycobacteriaceae isolated from a nosocomial environment.</title>
        <authorList>
            <person name="Tiago I."/>
            <person name="Alarico S."/>
            <person name="Pereira S.G."/>
            <person name="Coelho C."/>
            <person name="Maranha A."/>
            <person name="Empadinhas N."/>
        </authorList>
    </citation>
    <scope>NUCLEOTIDE SEQUENCE [LARGE SCALE GENOMIC DNA]</scope>
    <source>
        <strain evidence="1 2">24AIII</strain>
    </source>
</reference>
<evidence type="ECO:0000313" key="2">
    <source>
        <dbReference type="Proteomes" id="UP000294929"/>
    </source>
</evidence>
<protein>
    <submittedName>
        <fullName evidence="1">Uncharacterized protein</fullName>
    </submittedName>
</protein>
<evidence type="ECO:0000313" key="1">
    <source>
        <dbReference type="EMBL" id="TDK85123.1"/>
    </source>
</evidence>
<accession>A0A4R5W8R3</accession>
<organism evidence="1 2">
    <name type="scientific">Mycolicibacterium mucogenicum</name>
    <name type="common">Mycobacterium mucogenicum</name>
    <dbReference type="NCBI Taxonomy" id="56689"/>
    <lineage>
        <taxon>Bacteria</taxon>
        <taxon>Bacillati</taxon>
        <taxon>Actinomycetota</taxon>
        <taxon>Actinomycetes</taxon>
        <taxon>Mycobacteriales</taxon>
        <taxon>Mycobacteriaceae</taxon>
        <taxon>Mycolicibacterium</taxon>
    </lineage>
</organism>
<sequence length="194" mass="19443">MSVVSRGASVPGLVGATLVGALLVIGSPAAGSASAHGYSTESGDAVGRPGLKNPAPELRVVQAVGDRVFNQSTPANRALDNSAMGTYYHDRVGTPNYETPTHGSNGDYQTLLNSPKVFGGTPGKLYDFAQASGANLPDEADMDASVLRRLSGAPASDHHTHTVSVSGHTAAAAVAPSKCGKAVGGTTISAQGSC</sequence>
<dbReference type="Proteomes" id="UP000294929">
    <property type="component" value="Unassembled WGS sequence"/>
</dbReference>
<dbReference type="RefSeq" id="WP_133428081.1">
    <property type="nucleotide sequence ID" value="NZ_SDLO01000027.1"/>
</dbReference>
<comment type="caution">
    <text evidence="1">The sequence shown here is derived from an EMBL/GenBank/DDBJ whole genome shotgun (WGS) entry which is preliminary data.</text>
</comment>